<evidence type="ECO:0000256" key="1">
    <source>
        <dbReference type="ARBA" id="ARBA00004651"/>
    </source>
</evidence>
<gene>
    <name evidence="9" type="ORF">GLX25_09965</name>
</gene>
<evidence type="ECO:0000313" key="10">
    <source>
        <dbReference type="Proteomes" id="UP000480122"/>
    </source>
</evidence>
<organism evidence="9 10">
    <name type="scientific">Agromyces luteolus</name>
    <dbReference type="NCBI Taxonomy" id="88373"/>
    <lineage>
        <taxon>Bacteria</taxon>
        <taxon>Bacillati</taxon>
        <taxon>Actinomycetota</taxon>
        <taxon>Actinomycetes</taxon>
        <taxon>Micrococcales</taxon>
        <taxon>Microbacteriaceae</taxon>
        <taxon>Agromyces</taxon>
    </lineage>
</organism>
<dbReference type="RefSeq" id="WP_155842352.1">
    <property type="nucleotide sequence ID" value="NZ_BAAAIA010000012.1"/>
</dbReference>
<keyword evidence="10" id="KW-1185">Reference proteome</keyword>
<dbReference type="EMBL" id="WODA01000018">
    <property type="protein sequence ID" value="MUN07439.1"/>
    <property type="molecule type" value="Genomic_DNA"/>
</dbReference>
<feature type="compositionally biased region" description="Basic and acidic residues" evidence="6">
    <location>
        <begin position="96"/>
        <end position="122"/>
    </location>
</feature>
<evidence type="ECO:0000313" key="9">
    <source>
        <dbReference type="EMBL" id="MUN07439.1"/>
    </source>
</evidence>
<evidence type="ECO:0000256" key="5">
    <source>
        <dbReference type="ARBA" id="ARBA00023136"/>
    </source>
</evidence>
<dbReference type="GO" id="GO:0005886">
    <property type="term" value="C:plasma membrane"/>
    <property type="evidence" value="ECO:0007669"/>
    <property type="project" value="UniProtKB-SubCell"/>
</dbReference>
<accession>A0A7C9LWD9</accession>
<feature type="domain" description="Cardiolipin synthase N-terminal" evidence="8">
    <location>
        <begin position="14"/>
        <end position="59"/>
    </location>
</feature>
<dbReference type="Proteomes" id="UP000480122">
    <property type="component" value="Unassembled WGS sequence"/>
</dbReference>
<evidence type="ECO:0000259" key="8">
    <source>
        <dbReference type="Pfam" id="PF13396"/>
    </source>
</evidence>
<feature type="compositionally biased region" description="Basic and acidic residues" evidence="6">
    <location>
        <begin position="129"/>
        <end position="143"/>
    </location>
</feature>
<keyword evidence="5 7" id="KW-0472">Membrane</keyword>
<evidence type="ECO:0000256" key="2">
    <source>
        <dbReference type="ARBA" id="ARBA00022475"/>
    </source>
</evidence>
<protein>
    <recommendedName>
        <fullName evidence="8">Cardiolipin synthase N-terminal domain-containing protein</fullName>
    </recommendedName>
</protein>
<evidence type="ECO:0000256" key="6">
    <source>
        <dbReference type="SAM" id="MobiDB-lite"/>
    </source>
</evidence>
<feature type="transmembrane region" description="Helical" evidence="7">
    <location>
        <begin position="38"/>
        <end position="57"/>
    </location>
</feature>
<keyword evidence="3 7" id="KW-0812">Transmembrane</keyword>
<evidence type="ECO:0000256" key="4">
    <source>
        <dbReference type="ARBA" id="ARBA00022989"/>
    </source>
</evidence>
<evidence type="ECO:0000256" key="3">
    <source>
        <dbReference type="ARBA" id="ARBA00022692"/>
    </source>
</evidence>
<keyword evidence="2" id="KW-1003">Cell membrane</keyword>
<dbReference type="OrthoDB" id="3298527at2"/>
<name>A0A7C9LWD9_9MICO</name>
<evidence type="ECO:0000256" key="7">
    <source>
        <dbReference type="SAM" id="Phobius"/>
    </source>
</evidence>
<sequence length="158" mass="17325">MVRLWLIAGVAAVVFTIYAAVDCALFDRTRIRGLPRGWWIVVILLVPVIGAALWFIVGRGRAVRVGRVNPHSNAPDDDPEFLRRLRADAEHEERIRRLEQELEQLDHELDADGDARDHDADGHGAASPRGDDALGTDRRRNDGTDGPGDPGPSGLPNG</sequence>
<comment type="subcellular location">
    <subcellularLocation>
        <location evidence="1">Cell membrane</location>
        <topology evidence="1">Multi-pass membrane protein</topology>
    </subcellularLocation>
</comment>
<reference evidence="9 10" key="1">
    <citation type="submission" date="2019-11" db="EMBL/GenBank/DDBJ databases">
        <title>Agromyces kandeliae sp. nov., isolated from mangrove soil.</title>
        <authorList>
            <person name="Wang R."/>
        </authorList>
    </citation>
    <scope>NUCLEOTIDE SEQUENCE [LARGE SCALE GENOMIC DNA]</scope>
    <source>
        <strain evidence="9 10">JCM 11431</strain>
    </source>
</reference>
<feature type="region of interest" description="Disordered" evidence="6">
    <location>
        <begin position="96"/>
        <end position="158"/>
    </location>
</feature>
<dbReference type="Pfam" id="PF13396">
    <property type="entry name" value="PLDc_N"/>
    <property type="match status" value="1"/>
</dbReference>
<proteinExistence type="predicted"/>
<dbReference type="InterPro" id="IPR027379">
    <property type="entry name" value="CLS_N"/>
</dbReference>
<keyword evidence="4 7" id="KW-1133">Transmembrane helix</keyword>
<comment type="caution">
    <text evidence="9">The sequence shown here is derived from an EMBL/GenBank/DDBJ whole genome shotgun (WGS) entry which is preliminary data.</text>
</comment>
<dbReference type="AlphaFoldDB" id="A0A7C9LWD9"/>